<dbReference type="InterPro" id="IPR007110">
    <property type="entry name" value="Ig-like_dom"/>
</dbReference>
<dbReference type="SUPFAM" id="SSF48726">
    <property type="entry name" value="Immunoglobulin"/>
    <property type="match status" value="1"/>
</dbReference>
<protein>
    <recommendedName>
        <fullName evidence="3">Ig-like domain-containing protein</fullName>
    </recommendedName>
</protein>
<reference evidence="4" key="2">
    <citation type="submission" date="2025-09" db="UniProtKB">
        <authorList>
            <consortium name="Ensembl"/>
        </authorList>
    </citation>
    <scope>IDENTIFICATION</scope>
</reference>
<keyword evidence="5" id="KW-1185">Reference proteome</keyword>
<evidence type="ECO:0000256" key="2">
    <source>
        <dbReference type="SAM" id="SignalP"/>
    </source>
</evidence>
<evidence type="ECO:0000313" key="4">
    <source>
        <dbReference type="Ensembl" id="ENSMALP00000021279.1"/>
    </source>
</evidence>
<dbReference type="PROSITE" id="PS50835">
    <property type="entry name" value="IG_LIKE"/>
    <property type="match status" value="1"/>
</dbReference>
<proteinExistence type="predicted"/>
<dbReference type="STRING" id="43700.ENSMALP00000021279"/>
<dbReference type="Gene3D" id="2.60.40.10">
    <property type="entry name" value="Immunoglobulins"/>
    <property type="match status" value="1"/>
</dbReference>
<dbReference type="AlphaFoldDB" id="A0A3Q3JN49"/>
<keyword evidence="1" id="KW-0393">Immunoglobulin domain</keyword>
<dbReference type="Ensembl" id="ENSMALT00000021694.1">
    <property type="protein sequence ID" value="ENSMALP00000021279.1"/>
    <property type="gene ID" value="ENSMALG00000014880.1"/>
</dbReference>
<evidence type="ECO:0000256" key="1">
    <source>
        <dbReference type="ARBA" id="ARBA00023319"/>
    </source>
</evidence>
<dbReference type="Proteomes" id="UP000261600">
    <property type="component" value="Unplaced"/>
</dbReference>
<reference evidence="4" key="1">
    <citation type="submission" date="2025-08" db="UniProtKB">
        <authorList>
            <consortium name="Ensembl"/>
        </authorList>
    </citation>
    <scope>IDENTIFICATION</scope>
</reference>
<keyword evidence="2" id="KW-0732">Signal</keyword>
<feature type="domain" description="Ig-like" evidence="3">
    <location>
        <begin position="12"/>
        <end position="105"/>
    </location>
</feature>
<feature type="chain" id="PRO_5018725565" description="Ig-like domain-containing protein" evidence="2">
    <location>
        <begin position="16"/>
        <end position="109"/>
    </location>
</feature>
<dbReference type="InterPro" id="IPR003597">
    <property type="entry name" value="Ig_C1-set"/>
</dbReference>
<evidence type="ECO:0000313" key="5">
    <source>
        <dbReference type="Proteomes" id="UP000261600"/>
    </source>
</evidence>
<sequence length="109" mass="12470">RHFFFLPFLASPTLSIPHQWFVSEKASQLKCHADGFYPPPVTFSWTRDEEVVQPPYQVEGEQTPDGYYMAESNLTFYPSRGDQNVTFGCKVSHSGSYRELAVQINVTCE</sequence>
<organism evidence="4 5">
    <name type="scientific">Monopterus albus</name>
    <name type="common">Swamp eel</name>
    <dbReference type="NCBI Taxonomy" id="43700"/>
    <lineage>
        <taxon>Eukaryota</taxon>
        <taxon>Metazoa</taxon>
        <taxon>Chordata</taxon>
        <taxon>Craniata</taxon>
        <taxon>Vertebrata</taxon>
        <taxon>Euteleostomi</taxon>
        <taxon>Actinopterygii</taxon>
        <taxon>Neopterygii</taxon>
        <taxon>Teleostei</taxon>
        <taxon>Neoteleostei</taxon>
        <taxon>Acanthomorphata</taxon>
        <taxon>Anabantaria</taxon>
        <taxon>Synbranchiformes</taxon>
        <taxon>Synbranchidae</taxon>
        <taxon>Monopterus</taxon>
    </lineage>
</organism>
<evidence type="ECO:0000259" key="3">
    <source>
        <dbReference type="PROSITE" id="PS50835"/>
    </source>
</evidence>
<dbReference type="InterPro" id="IPR013783">
    <property type="entry name" value="Ig-like_fold"/>
</dbReference>
<dbReference type="CDD" id="cd00098">
    <property type="entry name" value="IgC1"/>
    <property type="match status" value="1"/>
</dbReference>
<feature type="signal peptide" evidence="2">
    <location>
        <begin position="1"/>
        <end position="15"/>
    </location>
</feature>
<dbReference type="InterPro" id="IPR050380">
    <property type="entry name" value="Immune_Resp_Modulators"/>
</dbReference>
<dbReference type="InterPro" id="IPR036179">
    <property type="entry name" value="Ig-like_dom_sf"/>
</dbReference>
<dbReference type="Pfam" id="PF07654">
    <property type="entry name" value="C1-set"/>
    <property type="match status" value="1"/>
</dbReference>
<dbReference type="PANTHER" id="PTHR23411">
    <property type="entry name" value="TAPASIN"/>
    <property type="match status" value="1"/>
</dbReference>
<dbReference type="SMART" id="SM00407">
    <property type="entry name" value="IGc1"/>
    <property type="match status" value="1"/>
</dbReference>
<accession>A0A3Q3JN49</accession>
<name>A0A3Q3JN49_MONAL</name>